<dbReference type="InterPro" id="IPR011583">
    <property type="entry name" value="Chitinase_II/V-like_cat"/>
</dbReference>
<dbReference type="Gene3D" id="3.10.50.10">
    <property type="match status" value="1"/>
</dbReference>
<dbReference type="Gene3D" id="3.20.20.80">
    <property type="entry name" value="Glycosidases"/>
    <property type="match status" value="1"/>
</dbReference>
<dbReference type="SUPFAM" id="SSF57016">
    <property type="entry name" value="Plant lectins/antimicrobial peptides"/>
    <property type="match status" value="2"/>
</dbReference>
<dbReference type="PANTHER" id="PTHR11177">
    <property type="entry name" value="CHITINASE"/>
    <property type="match status" value="1"/>
</dbReference>
<evidence type="ECO:0000256" key="1">
    <source>
        <dbReference type="ARBA" id="ARBA00008682"/>
    </source>
</evidence>
<evidence type="ECO:0000259" key="7">
    <source>
        <dbReference type="PROSITE" id="PS50941"/>
    </source>
</evidence>
<accession>A0A428NG69</accession>
<feature type="disulfide bond" evidence="4">
    <location>
        <begin position="43"/>
        <end position="57"/>
    </location>
</feature>
<feature type="domain" description="Chitin-binding type-1" evidence="7">
    <location>
        <begin position="30"/>
        <end position="67"/>
    </location>
</feature>
<evidence type="ECO:0000256" key="6">
    <source>
        <dbReference type="SAM" id="SignalP"/>
    </source>
</evidence>
<feature type="disulfide bond" evidence="4">
    <location>
        <begin position="61"/>
        <end position="65"/>
    </location>
</feature>
<reference evidence="9 10" key="1">
    <citation type="submission" date="2017-06" db="EMBL/GenBank/DDBJ databases">
        <title>Comparative genomic analysis of Ambrosia Fusariam Clade fungi.</title>
        <authorList>
            <person name="Stajich J.E."/>
            <person name="Carrillo J."/>
            <person name="Kijimoto T."/>
            <person name="Eskalen A."/>
            <person name="O'Donnell K."/>
            <person name="Kasson M."/>
        </authorList>
    </citation>
    <scope>NUCLEOTIDE SEQUENCE [LARGE SCALE GENOMIC DNA]</scope>
    <source>
        <strain evidence="9 10">NRRL62584</strain>
    </source>
</reference>
<feature type="disulfide bond" evidence="4">
    <location>
        <begin position="82"/>
        <end position="96"/>
    </location>
</feature>
<evidence type="ECO:0000259" key="8">
    <source>
        <dbReference type="PROSITE" id="PS51910"/>
    </source>
</evidence>
<dbReference type="PROSITE" id="PS50941">
    <property type="entry name" value="CHIT_BIND_I_2"/>
    <property type="match status" value="2"/>
</dbReference>
<dbReference type="CDD" id="cd00035">
    <property type="entry name" value="ChtBD1"/>
    <property type="match status" value="1"/>
</dbReference>
<dbReference type="AlphaFoldDB" id="A0A428NG69"/>
<dbReference type="STRING" id="1325734.A0A428NG69"/>
<comment type="similarity">
    <text evidence="1">Belongs to the glycosyl hydrolase 18 family. Chitinase class V subfamily.</text>
</comment>
<feature type="chain" id="PRO_5019223594" description="chitinase" evidence="6">
    <location>
        <begin position="30"/>
        <end position="727"/>
    </location>
</feature>
<keyword evidence="10" id="KW-1185">Reference proteome</keyword>
<evidence type="ECO:0000256" key="3">
    <source>
        <dbReference type="ARBA" id="ARBA00022669"/>
    </source>
</evidence>
<dbReference type="InterPro" id="IPR050314">
    <property type="entry name" value="Glycosyl_Hydrlase_18"/>
</dbReference>
<proteinExistence type="inferred from homology"/>
<evidence type="ECO:0000256" key="4">
    <source>
        <dbReference type="PROSITE-ProRule" id="PRU00261"/>
    </source>
</evidence>
<dbReference type="Pfam" id="PF00704">
    <property type="entry name" value="Glyco_hydro_18"/>
    <property type="match status" value="1"/>
</dbReference>
<dbReference type="PROSITE" id="PS51910">
    <property type="entry name" value="GH18_2"/>
    <property type="match status" value="1"/>
</dbReference>
<dbReference type="Pfam" id="PF00187">
    <property type="entry name" value="Chitin_bind_1"/>
    <property type="match status" value="2"/>
</dbReference>
<dbReference type="PANTHER" id="PTHR11177:SF402">
    <property type="entry name" value="CHITINASE"/>
    <property type="match status" value="1"/>
</dbReference>
<keyword evidence="3 4" id="KW-0147">Chitin-binding</keyword>
<dbReference type="Proteomes" id="UP000288168">
    <property type="component" value="Unassembled WGS sequence"/>
</dbReference>
<dbReference type="OrthoDB" id="73875at2759"/>
<dbReference type="GO" id="GO:0008061">
    <property type="term" value="F:chitin binding"/>
    <property type="evidence" value="ECO:0007669"/>
    <property type="project" value="UniProtKB-UniRule"/>
</dbReference>
<feature type="compositionally biased region" description="Polar residues" evidence="5">
    <location>
        <begin position="521"/>
        <end position="534"/>
    </location>
</feature>
<evidence type="ECO:0000313" key="9">
    <source>
        <dbReference type="EMBL" id="RSL39730.1"/>
    </source>
</evidence>
<gene>
    <name evidence="9" type="ORF">CEP54_016268</name>
</gene>
<keyword evidence="4" id="KW-1015">Disulfide bond</keyword>
<dbReference type="EC" id="3.2.1.14" evidence="2"/>
<sequence length="727" mass="79992">MTSPGGTYPFRIFHSLLLFLALFSVGALSQARCSKDNLCKSGCCSKDGFCGTTDAYCGDGCQSTCDFKPACDAENPCQDGSCCNQAGFCGFGPDYCASDICIGNCGAKSECDPGFGGQWANATDCPLNACCSDTGYCGITQEFCGDRKFNKPSCDKNYPVNRVVGYYEGGAATRSCNQFSPDDIRADVYTHINFAHAFIDPATFRIIPAFKDDINTYHELASVKRRNPGLETFISVGGWQFGEGPTNEVFSQMVASEKNHRAFITSLVSFLTTYDFDGVDIDWRYPTAPQKGGSSDDMKNFVAFAKNLQAALKTNGLRDGFSLTVPAVYSYLQYFDLKQLSDHVSWFNVLAFDLHGAFRTPDSWINNHLNAHTNLTEIADAVDLIWRSGVPSAKVVMGLAFYSRTFTASSNKCVSKGCPFDSAGEPQGMRCSEEIGLVSNADIDRMLSPYAPKPRLDKKAAVQVFRNQDQWITYEDKTTLQIKVEFSRSQCMGGVMVWAVSQDTKNGTYSHALQSAIGSVNQAQTPARPSNGTKSLGKRDEDDIDFEKIPIDSCRWTNCGGECPSGWDPVRRSEDGKEAQKIWEDSGCTNRQVRTFCCPPGDTPRCVWSDWNKGKYQSSCRGGSIQVGSSNIACNSGSQLACCETVTESGTVIDSMRIWDKCRWEGEEPLCGQANESGEPCYDMEDGRHVRLAKAWWGSGSTQCRRATFYYSPLEQDLCCEPEEEED</sequence>
<evidence type="ECO:0000313" key="10">
    <source>
        <dbReference type="Proteomes" id="UP000288168"/>
    </source>
</evidence>
<dbReference type="GO" id="GO:0008843">
    <property type="term" value="F:endochitinase activity"/>
    <property type="evidence" value="ECO:0007669"/>
    <property type="project" value="UniProtKB-EC"/>
</dbReference>
<dbReference type="GO" id="GO:0005975">
    <property type="term" value="P:carbohydrate metabolic process"/>
    <property type="evidence" value="ECO:0007669"/>
    <property type="project" value="InterPro"/>
</dbReference>
<dbReference type="EMBL" id="NKCI01000588">
    <property type="protein sequence ID" value="RSL39730.1"/>
    <property type="molecule type" value="Genomic_DNA"/>
</dbReference>
<feature type="disulfide bond" evidence="4">
    <location>
        <begin position="77"/>
        <end position="89"/>
    </location>
</feature>
<dbReference type="SMART" id="SM00270">
    <property type="entry name" value="ChtBD1"/>
    <property type="match status" value="3"/>
</dbReference>
<dbReference type="InterPro" id="IPR017853">
    <property type="entry name" value="GH"/>
</dbReference>
<dbReference type="SUPFAM" id="SSF51445">
    <property type="entry name" value="(Trans)glycosidases"/>
    <property type="match status" value="1"/>
</dbReference>
<feature type="domain" description="Chitin-binding type-1" evidence="7">
    <location>
        <begin position="68"/>
        <end position="113"/>
    </location>
</feature>
<dbReference type="InterPro" id="IPR036861">
    <property type="entry name" value="Endochitinase-like_sf"/>
</dbReference>
<feature type="signal peptide" evidence="6">
    <location>
        <begin position="1"/>
        <end position="29"/>
    </location>
</feature>
<dbReference type="InterPro" id="IPR029070">
    <property type="entry name" value="Chitinase_insertion_sf"/>
</dbReference>
<dbReference type="InterPro" id="IPR001223">
    <property type="entry name" value="Glyco_hydro18_cat"/>
</dbReference>
<evidence type="ECO:0000256" key="5">
    <source>
        <dbReference type="SAM" id="MobiDB-lite"/>
    </source>
</evidence>
<dbReference type="SUPFAM" id="SSF54556">
    <property type="entry name" value="Chitinase insertion domain"/>
    <property type="match status" value="1"/>
</dbReference>
<feature type="domain" description="GH18" evidence="8">
    <location>
        <begin position="161"/>
        <end position="520"/>
    </location>
</feature>
<comment type="caution">
    <text evidence="4">Lacks conserved residue(s) required for the propagation of feature annotation.</text>
</comment>
<name>A0A428NG69_9HYPO</name>
<organism evidence="9 10">
    <name type="scientific">Fusarium duplospermum</name>
    <dbReference type="NCBI Taxonomy" id="1325734"/>
    <lineage>
        <taxon>Eukaryota</taxon>
        <taxon>Fungi</taxon>
        <taxon>Dikarya</taxon>
        <taxon>Ascomycota</taxon>
        <taxon>Pezizomycotina</taxon>
        <taxon>Sordariomycetes</taxon>
        <taxon>Hypocreomycetidae</taxon>
        <taxon>Hypocreales</taxon>
        <taxon>Nectriaceae</taxon>
        <taxon>Fusarium</taxon>
        <taxon>Fusarium solani species complex</taxon>
    </lineage>
</organism>
<evidence type="ECO:0000256" key="2">
    <source>
        <dbReference type="ARBA" id="ARBA00012729"/>
    </source>
</evidence>
<dbReference type="InterPro" id="IPR001002">
    <property type="entry name" value="Chitin-bd_1"/>
</dbReference>
<dbReference type="PROSITE" id="PS00026">
    <property type="entry name" value="CHIT_BIND_I_1"/>
    <property type="match status" value="1"/>
</dbReference>
<dbReference type="InterPro" id="IPR018371">
    <property type="entry name" value="Chitin-binding_1_CS"/>
</dbReference>
<dbReference type="SMART" id="SM00636">
    <property type="entry name" value="Glyco_18"/>
    <property type="match status" value="1"/>
</dbReference>
<feature type="region of interest" description="Disordered" evidence="5">
    <location>
        <begin position="521"/>
        <end position="542"/>
    </location>
</feature>
<protein>
    <recommendedName>
        <fullName evidence="2">chitinase</fullName>
        <ecNumber evidence="2">3.2.1.14</ecNumber>
    </recommendedName>
</protein>
<dbReference type="Gene3D" id="3.30.60.10">
    <property type="entry name" value="Endochitinase-like"/>
    <property type="match status" value="2"/>
</dbReference>
<keyword evidence="6" id="KW-0732">Signal</keyword>
<comment type="caution">
    <text evidence="9">The sequence shown here is derived from an EMBL/GenBank/DDBJ whole genome shotgun (WGS) entry which is preliminary data.</text>
</comment>